<gene>
    <name evidence="2" type="ORF">QNH24_03010</name>
</gene>
<accession>A0AAX3X002</accession>
<keyword evidence="1" id="KW-1133">Transmembrane helix</keyword>
<dbReference type="RefSeq" id="WP_054770263.1">
    <property type="nucleotide sequence ID" value="NZ_CP126101.1"/>
</dbReference>
<dbReference type="AlphaFoldDB" id="A0AAX3X002"/>
<evidence type="ECO:0000313" key="3">
    <source>
        <dbReference type="Proteomes" id="UP001178322"/>
    </source>
</evidence>
<keyword evidence="1" id="KW-0812">Transmembrane</keyword>
<evidence type="ECO:0000313" key="2">
    <source>
        <dbReference type="EMBL" id="WHY52219.1"/>
    </source>
</evidence>
<evidence type="ECO:0000256" key="1">
    <source>
        <dbReference type="SAM" id="Phobius"/>
    </source>
</evidence>
<protein>
    <submittedName>
        <fullName evidence="2">Uncharacterized protein</fullName>
    </submittedName>
</protein>
<reference evidence="2" key="1">
    <citation type="submission" date="2023-05" db="EMBL/GenBank/DDBJ databases">
        <title>Comparative genomics of Bacillaceae isolates and their secondary metabolite potential.</title>
        <authorList>
            <person name="Song L."/>
            <person name="Nielsen L.J."/>
            <person name="Mohite O."/>
            <person name="Xu X."/>
            <person name="Weber T."/>
            <person name="Kovacs A.T."/>
        </authorList>
    </citation>
    <scope>NUCLEOTIDE SEQUENCE</scope>
    <source>
        <strain evidence="2">LY1</strain>
    </source>
</reference>
<feature type="transmembrane region" description="Helical" evidence="1">
    <location>
        <begin position="34"/>
        <end position="57"/>
    </location>
</feature>
<dbReference type="Proteomes" id="UP001178322">
    <property type="component" value="Chromosome"/>
</dbReference>
<sequence length="64" mass="7305">MGVWYFLILFVGLFFVFKGLFMKKQSLLIKKISIVFVGLLCISFSIFMFSTGSAEIISDLLNLE</sequence>
<proteinExistence type="predicted"/>
<organism evidence="2 3">
    <name type="scientific">Lysinibacillus pakistanensis</name>
    <dbReference type="NCBI Taxonomy" id="759811"/>
    <lineage>
        <taxon>Bacteria</taxon>
        <taxon>Bacillati</taxon>
        <taxon>Bacillota</taxon>
        <taxon>Bacilli</taxon>
        <taxon>Bacillales</taxon>
        <taxon>Bacillaceae</taxon>
        <taxon>Lysinibacillus</taxon>
    </lineage>
</organism>
<dbReference type="EMBL" id="CP126101">
    <property type="protein sequence ID" value="WHY52219.1"/>
    <property type="molecule type" value="Genomic_DNA"/>
</dbReference>
<feature type="transmembrane region" description="Helical" evidence="1">
    <location>
        <begin position="6"/>
        <end position="22"/>
    </location>
</feature>
<keyword evidence="1" id="KW-0472">Membrane</keyword>
<name>A0AAX3X002_9BACI</name>